<feature type="compositionally biased region" description="Low complexity" evidence="8">
    <location>
        <begin position="601"/>
        <end position="614"/>
    </location>
</feature>
<dbReference type="Proteomes" id="UP000765509">
    <property type="component" value="Unassembled WGS sequence"/>
</dbReference>
<feature type="region of interest" description="Disordered" evidence="8">
    <location>
        <begin position="567"/>
        <end position="614"/>
    </location>
</feature>
<feature type="region of interest" description="Disordered" evidence="8">
    <location>
        <begin position="796"/>
        <end position="818"/>
    </location>
</feature>
<feature type="compositionally biased region" description="Basic residues" evidence="8">
    <location>
        <begin position="698"/>
        <end position="709"/>
    </location>
</feature>
<keyword evidence="11" id="KW-1185">Reference proteome</keyword>
<feature type="coiled-coil region" evidence="7">
    <location>
        <begin position="1012"/>
        <end position="1053"/>
    </location>
</feature>
<evidence type="ECO:0000256" key="8">
    <source>
        <dbReference type="SAM" id="MobiDB-lite"/>
    </source>
</evidence>
<feature type="compositionally biased region" description="Low complexity" evidence="8">
    <location>
        <begin position="1070"/>
        <end position="1081"/>
    </location>
</feature>
<evidence type="ECO:0000256" key="1">
    <source>
        <dbReference type="ARBA" id="ARBA00004123"/>
    </source>
</evidence>
<dbReference type="PANTHER" id="PTHR16062:SF19">
    <property type="entry name" value="PROTEIN POLYBROMO-1"/>
    <property type="match status" value="1"/>
</dbReference>
<evidence type="ECO:0000259" key="9">
    <source>
        <dbReference type="PROSITE" id="PS51038"/>
    </source>
</evidence>
<feature type="region of interest" description="Disordered" evidence="8">
    <location>
        <begin position="928"/>
        <end position="955"/>
    </location>
</feature>
<evidence type="ECO:0000256" key="6">
    <source>
        <dbReference type="ARBA" id="ARBA00023242"/>
    </source>
</evidence>
<keyword evidence="3" id="KW-0156">Chromatin regulator</keyword>
<feature type="compositionally biased region" description="Polar residues" evidence="8">
    <location>
        <begin position="1060"/>
        <end position="1069"/>
    </location>
</feature>
<feature type="compositionally biased region" description="Basic and acidic residues" evidence="8">
    <location>
        <begin position="938"/>
        <end position="952"/>
    </location>
</feature>
<dbReference type="EMBL" id="AVOT02008417">
    <property type="protein sequence ID" value="MBW0485962.1"/>
    <property type="molecule type" value="Genomic_DNA"/>
</dbReference>
<comment type="subcellular location">
    <subcellularLocation>
        <location evidence="1">Nucleus</location>
    </subcellularLocation>
</comment>
<feature type="region of interest" description="Disordered" evidence="8">
    <location>
        <begin position="1058"/>
        <end position="1081"/>
    </location>
</feature>
<comment type="caution">
    <text evidence="10">The sequence shown here is derived from an EMBL/GenBank/DDBJ whole genome shotgun (WGS) entry which is preliminary data.</text>
</comment>
<dbReference type="GO" id="GO:0003682">
    <property type="term" value="F:chromatin binding"/>
    <property type="evidence" value="ECO:0007669"/>
    <property type="project" value="InterPro"/>
</dbReference>
<evidence type="ECO:0000256" key="4">
    <source>
        <dbReference type="ARBA" id="ARBA00023015"/>
    </source>
</evidence>
<keyword evidence="6" id="KW-0539">Nucleus</keyword>
<feature type="compositionally biased region" description="Low complexity" evidence="8">
    <location>
        <begin position="798"/>
        <end position="807"/>
    </location>
</feature>
<feature type="region of interest" description="Disordered" evidence="8">
    <location>
        <begin position="631"/>
        <end position="734"/>
    </location>
</feature>
<evidence type="ECO:0000256" key="7">
    <source>
        <dbReference type="SAM" id="Coils"/>
    </source>
</evidence>
<evidence type="ECO:0000313" key="10">
    <source>
        <dbReference type="EMBL" id="MBW0485962.1"/>
    </source>
</evidence>
<name>A0A9Q3CLN7_9BASI</name>
<keyword evidence="4" id="KW-0805">Transcription regulation</keyword>
<dbReference type="PROSITE" id="PS51038">
    <property type="entry name" value="BAH"/>
    <property type="match status" value="1"/>
</dbReference>
<proteinExistence type="predicted"/>
<keyword evidence="7" id="KW-0175">Coiled coil</keyword>
<dbReference type="GO" id="GO:0006368">
    <property type="term" value="P:transcription elongation by RNA polymerase II"/>
    <property type="evidence" value="ECO:0007669"/>
    <property type="project" value="TreeGrafter"/>
</dbReference>
<feature type="region of interest" description="Disordered" evidence="8">
    <location>
        <begin position="455"/>
        <end position="515"/>
    </location>
</feature>
<gene>
    <name evidence="10" type="ORF">O181_025677</name>
</gene>
<accession>A0A9Q3CLN7</accession>
<evidence type="ECO:0000313" key="11">
    <source>
        <dbReference type="Proteomes" id="UP000765509"/>
    </source>
</evidence>
<feature type="compositionally biased region" description="Polar residues" evidence="8">
    <location>
        <begin position="631"/>
        <end position="689"/>
    </location>
</feature>
<keyword evidence="2" id="KW-0677">Repeat</keyword>
<evidence type="ECO:0000256" key="2">
    <source>
        <dbReference type="ARBA" id="ARBA00022737"/>
    </source>
</evidence>
<organism evidence="10 11">
    <name type="scientific">Austropuccinia psidii MF-1</name>
    <dbReference type="NCBI Taxonomy" id="1389203"/>
    <lineage>
        <taxon>Eukaryota</taxon>
        <taxon>Fungi</taxon>
        <taxon>Dikarya</taxon>
        <taxon>Basidiomycota</taxon>
        <taxon>Pucciniomycotina</taxon>
        <taxon>Pucciniomycetes</taxon>
        <taxon>Pucciniales</taxon>
        <taxon>Sphaerophragmiaceae</taxon>
        <taxon>Austropuccinia</taxon>
    </lineage>
</organism>
<sequence>MAILVDVSPGVWKVAQHFDLLSDDLWTTVVSLQVEKAEIGELVNPLPYPDQLFHQGNLNYRPLSLTDTPIKLILQSLRPCLTFQINPSFKKQKNSFNSNQPDHSHDSIGWLSDFDGCETFKIASIITDLIIIILNHAVNLGLDPNQILKHYFESAFTGLLKNITENSGNTQSFNFINRGLYALILRVKNLMRGIPKPERAASFLLQQFYHEIYKFDFSTSLEVCRVKMKKLIGTINLDDASNLLVNEISNDSNNKTLTSLKSPEIEQLHQAYLKDNCLKSGVWIRLFDKENISEPLIGQILDCLFDATKNQHYLKISRYLKPDNDLIASAGGKDFFISEVFRCASAQTHPIEDFLDRCLVLPLEQYLKAKPLDKEIRVTYFCRYAYNPLLKQFTRLSEQDFSQLMPNGYQAPELKLYPKPLIEDELKTFKSQQDNHKNLPGNFTETDHTFISNQIHSDPARGDLQGPSTPKSRDQIRRLSAIDTHSTNSKSPRSDFGVTGSLPQASPRINYNLTSNLGSSLPSQIHIHQPPRLNQQHSQLGLQVSLQQSPQLALATAQPFQNQTRIPYYPQQPSARHSSPITLQQPSQAQIPSQHQRTPVHHPQPANQVQVQHQNQASIYPQQLSHYSAHLSHNQRSQRSIPTHISQHQTQVQVSQYAPQSKYSTQQHQTQNVNRQFHQSNLPGTQQSVPSHLIHQQQSHHHHHHHHHQQQLQQHQHPHSHPPHPSPSRTLSTLAPAHNESRQPIWMYPSQHSMPNNFTSDRGIDLPAPQVLVNNAESLVHRSPRLSTNTNATVIQQSFPSPSSSHHPLPPTPNSALNDPHWKKVTLTSIEAHVMSQLSEPERTDLWFRLMLEPKPFDNQIIALYGLYQEYQEFFGFHKLSNPLTLSSFSERVTKVFSQAKLYRATETVQNVNVPIIKGLRPRLVSHSASKGLLTPKPGEKPLENLQERKGSTESNALRLSDPTLRRASHPVEQFNQTKSMDQGPGTTISSVELIEVNRKLQDQNQQILIQHDEMKLSYKKLEGIVENLKNDLENYQKDLISTEDEMQRLKLAMIHKHNTSPSSTHQQKPTLPHSLSSSPL</sequence>
<dbReference type="Gene3D" id="2.30.30.490">
    <property type="match status" value="1"/>
</dbReference>
<evidence type="ECO:0000256" key="3">
    <source>
        <dbReference type="ARBA" id="ARBA00022853"/>
    </source>
</evidence>
<keyword evidence="5" id="KW-0804">Transcription</keyword>
<dbReference type="InterPro" id="IPR043151">
    <property type="entry name" value="BAH_sf"/>
</dbReference>
<dbReference type="AlphaFoldDB" id="A0A9Q3CLN7"/>
<feature type="compositionally biased region" description="Polar residues" evidence="8">
    <location>
        <begin position="501"/>
        <end position="515"/>
    </location>
</feature>
<dbReference type="Pfam" id="PF01426">
    <property type="entry name" value="BAH"/>
    <property type="match status" value="1"/>
</dbReference>
<dbReference type="PANTHER" id="PTHR16062">
    <property type="entry name" value="SWI/SNF-RELATED"/>
    <property type="match status" value="1"/>
</dbReference>
<dbReference type="InterPro" id="IPR001025">
    <property type="entry name" value="BAH_dom"/>
</dbReference>
<evidence type="ECO:0000256" key="5">
    <source>
        <dbReference type="ARBA" id="ARBA00023163"/>
    </source>
</evidence>
<feature type="domain" description="BAH" evidence="9">
    <location>
        <begin position="276"/>
        <end position="397"/>
    </location>
</feature>
<dbReference type="GO" id="GO:0016586">
    <property type="term" value="C:RSC-type complex"/>
    <property type="evidence" value="ECO:0007669"/>
    <property type="project" value="InterPro"/>
</dbReference>
<dbReference type="OrthoDB" id="2504646at2759"/>
<dbReference type="InterPro" id="IPR037382">
    <property type="entry name" value="Rsc/polybromo"/>
</dbReference>
<dbReference type="GO" id="GO:0006338">
    <property type="term" value="P:chromatin remodeling"/>
    <property type="evidence" value="ECO:0007669"/>
    <property type="project" value="InterPro"/>
</dbReference>
<reference evidence="10" key="1">
    <citation type="submission" date="2021-03" db="EMBL/GenBank/DDBJ databases">
        <title>Draft genome sequence of rust myrtle Austropuccinia psidii MF-1, a brazilian biotype.</title>
        <authorList>
            <person name="Quecine M.C."/>
            <person name="Pachon D.M.R."/>
            <person name="Bonatelli M.L."/>
            <person name="Correr F.H."/>
            <person name="Franceschini L.M."/>
            <person name="Leite T.F."/>
            <person name="Margarido G.R.A."/>
            <person name="Almeida C.A."/>
            <person name="Ferrarezi J.A."/>
            <person name="Labate C.A."/>
        </authorList>
    </citation>
    <scope>NUCLEOTIDE SEQUENCE</scope>
    <source>
        <strain evidence="10">MF-1</strain>
    </source>
</reference>
<feature type="compositionally biased region" description="Polar residues" evidence="8">
    <location>
        <begin position="567"/>
        <end position="597"/>
    </location>
</feature>
<protein>
    <recommendedName>
        <fullName evidence="9">BAH domain-containing protein</fullName>
    </recommendedName>
</protein>